<dbReference type="Pfam" id="PF00480">
    <property type="entry name" value="ROK"/>
    <property type="match status" value="1"/>
</dbReference>
<dbReference type="InterPro" id="IPR000600">
    <property type="entry name" value="ROK"/>
</dbReference>
<evidence type="ECO:0000313" key="2">
    <source>
        <dbReference type="EMBL" id="MBO3099686.1"/>
    </source>
</evidence>
<dbReference type="Gene3D" id="3.30.420.40">
    <property type="match status" value="2"/>
</dbReference>
<comment type="caution">
    <text evidence="2">The sequence shown here is derived from an EMBL/GenBank/DDBJ whole genome shotgun (WGS) entry which is preliminary data.</text>
</comment>
<dbReference type="SUPFAM" id="SSF53067">
    <property type="entry name" value="Actin-like ATPase domain"/>
    <property type="match status" value="1"/>
</dbReference>
<dbReference type="PANTHER" id="PTHR18964:SF149">
    <property type="entry name" value="BIFUNCTIONAL UDP-N-ACETYLGLUCOSAMINE 2-EPIMERASE_N-ACETYLMANNOSAMINE KINASE"/>
    <property type="match status" value="1"/>
</dbReference>
<proteinExistence type="inferred from homology"/>
<comment type="similarity">
    <text evidence="1">Belongs to the ROK (NagC/XylR) family.</text>
</comment>
<protein>
    <submittedName>
        <fullName evidence="2">ROK family protein</fullName>
    </submittedName>
</protein>
<evidence type="ECO:0000313" key="3">
    <source>
        <dbReference type="Proteomes" id="UP000681315"/>
    </source>
</evidence>
<dbReference type="InterPro" id="IPR043129">
    <property type="entry name" value="ATPase_NBD"/>
</dbReference>
<dbReference type="EMBL" id="JAGEVG010000020">
    <property type="protein sequence ID" value="MBO3099686.1"/>
    <property type="molecule type" value="Genomic_DNA"/>
</dbReference>
<dbReference type="Proteomes" id="UP000681315">
    <property type="component" value="Unassembled WGS sequence"/>
</dbReference>
<reference evidence="2 3" key="1">
    <citation type="submission" date="2021-03" db="EMBL/GenBank/DDBJ databases">
        <title>Gelidibacter sp. nov., isolated from costal sediment.</title>
        <authorList>
            <person name="Lun K.-Y."/>
        </authorList>
    </citation>
    <scope>NUCLEOTIDE SEQUENCE [LARGE SCALE GENOMIC DNA]</scope>
    <source>
        <strain evidence="2 3">DF109</strain>
    </source>
</reference>
<sequence length="287" mass="30941">MEILGVDIGGTTINVGTVQGNSIKNEAHILVDSTATADVNLQNLIQIIRENLTSKVLAIGVGVPAVVDAVNGIVYDVQNIPAWKEIPLKQILEKEFNLPVFINNDANCFALGEFTYGEAKKYSNVIGLSLGTGVGMGIIINKALYNGVLCGAGEIGMLPYKDSIIENYAGSFFFSQHYNSTARDVATNAVKGQECALKAFKEYGEHLGETLKYILYLFAPDAIFLGGSISKAYPHFKDTMLESLSSFAYQKQIENLVIEVSTTKGSAILGAASLCIQKSNNNTIIRI</sequence>
<evidence type="ECO:0000256" key="1">
    <source>
        <dbReference type="ARBA" id="ARBA00006479"/>
    </source>
</evidence>
<dbReference type="RefSeq" id="WP_208234795.1">
    <property type="nucleotide sequence ID" value="NZ_JAGEVG010000020.1"/>
</dbReference>
<dbReference type="CDD" id="cd23763">
    <property type="entry name" value="ASKHA_ATPase_ROK"/>
    <property type="match status" value="1"/>
</dbReference>
<gene>
    <name evidence="2" type="ORF">J4051_15505</name>
</gene>
<dbReference type="PANTHER" id="PTHR18964">
    <property type="entry name" value="ROK (REPRESSOR, ORF, KINASE) FAMILY"/>
    <property type="match status" value="1"/>
</dbReference>
<name>A0ABS3SVG6_9FLAO</name>
<organism evidence="2 3">
    <name type="scientific">Gelidibacter pelagius</name>
    <dbReference type="NCBI Taxonomy" id="2819985"/>
    <lineage>
        <taxon>Bacteria</taxon>
        <taxon>Pseudomonadati</taxon>
        <taxon>Bacteroidota</taxon>
        <taxon>Flavobacteriia</taxon>
        <taxon>Flavobacteriales</taxon>
        <taxon>Flavobacteriaceae</taxon>
        <taxon>Gelidibacter</taxon>
    </lineage>
</organism>
<keyword evidence="3" id="KW-1185">Reference proteome</keyword>
<accession>A0ABS3SVG6</accession>